<sequence>MKNYMYDGYDSNAPIGGLPNTNADKFLSSSNVVLIEVGLEYYTLLLLRLEWNEVSQKRQPTVHETQTTNCTENSIVYVSDGHNINITSPGFPYGYATDLNCMWILKPEEVGRHAVFLFDEIDLEDTVNCLGDYVKIYSSNDLSNYKLLNTTCQVTPNEILQLYGDPYLKIHFVSDYYTNRTGFSGIAKSTLIFPEILILLQSPFSQYIFTLIKRAALLFFQLLYNSTNTYWALKPSAVTDESETNLTESTLLADCMTGGGFVPQYESILVPLLGVPSYKVTESNEHSVLCSKLKSKNVN</sequence>
<dbReference type="PROSITE" id="PS01180">
    <property type="entry name" value="CUB"/>
    <property type="match status" value="1"/>
</dbReference>
<evidence type="ECO:0000313" key="6">
    <source>
        <dbReference type="Proteomes" id="UP001151699"/>
    </source>
</evidence>
<keyword evidence="2" id="KW-1015">Disulfide bond</keyword>
<dbReference type="AlphaFoldDB" id="A0A9Q0N3J8"/>
<dbReference type="InterPro" id="IPR035914">
    <property type="entry name" value="Sperma_CUB_dom_sf"/>
</dbReference>
<gene>
    <name evidence="5" type="primary">Cubn_2</name>
    <name evidence="5" type="ORF">Bhyg_07385</name>
</gene>
<dbReference type="CDD" id="cd00041">
    <property type="entry name" value="CUB"/>
    <property type="match status" value="1"/>
</dbReference>
<evidence type="ECO:0000259" key="4">
    <source>
        <dbReference type="PROSITE" id="PS01180"/>
    </source>
</evidence>
<evidence type="ECO:0000313" key="5">
    <source>
        <dbReference type="EMBL" id="KAJ6642437.1"/>
    </source>
</evidence>
<dbReference type="InterPro" id="IPR000859">
    <property type="entry name" value="CUB_dom"/>
</dbReference>
<evidence type="ECO:0000256" key="3">
    <source>
        <dbReference type="PROSITE-ProRule" id="PRU00059"/>
    </source>
</evidence>
<accession>A0A9Q0N3J8</accession>
<reference evidence="5" key="1">
    <citation type="submission" date="2022-07" db="EMBL/GenBank/DDBJ databases">
        <authorList>
            <person name="Trinca V."/>
            <person name="Uliana J.V.C."/>
            <person name="Torres T.T."/>
            <person name="Ward R.J."/>
            <person name="Monesi N."/>
        </authorList>
    </citation>
    <scope>NUCLEOTIDE SEQUENCE</scope>
    <source>
        <strain evidence="5">HSMRA1968</strain>
        <tissue evidence="5">Whole embryos</tissue>
    </source>
</reference>
<evidence type="ECO:0000256" key="2">
    <source>
        <dbReference type="ARBA" id="ARBA00023157"/>
    </source>
</evidence>
<comment type="caution">
    <text evidence="5">The sequence shown here is derived from an EMBL/GenBank/DDBJ whole genome shotgun (WGS) entry which is preliminary data.</text>
</comment>
<keyword evidence="1" id="KW-0677">Repeat</keyword>
<dbReference type="Gene3D" id="2.60.120.290">
    <property type="entry name" value="Spermadhesin, CUB domain"/>
    <property type="match status" value="1"/>
</dbReference>
<organism evidence="5 6">
    <name type="scientific">Pseudolycoriella hygida</name>
    <dbReference type="NCBI Taxonomy" id="35572"/>
    <lineage>
        <taxon>Eukaryota</taxon>
        <taxon>Metazoa</taxon>
        <taxon>Ecdysozoa</taxon>
        <taxon>Arthropoda</taxon>
        <taxon>Hexapoda</taxon>
        <taxon>Insecta</taxon>
        <taxon>Pterygota</taxon>
        <taxon>Neoptera</taxon>
        <taxon>Endopterygota</taxon>
        <taxon>Diptera</taxon>
        <taxon>Nematocera</taxon>
        <taxon>Sciaroidea</taxon>
        <taxon>Sciaridae</taxon>
        <taxon>Pseudolycoriella</taxon>
    </lineage>
</organism>
<dbReference type="OrthoDB" id="8067761at2759"/>
<dbReference type="EMBL" id="WJQU01000002">
    <property type="protein sequence ID" value="KAJ6642437.1"/>
    <property type="molecule type" value="Genomic_DNA"/>
</dbReference>
<dbReference type="SMART" id="SM00042">
    <property type="entry name" value="CUB"/>
    <property type="match status" value="1"/>
</dbReference>
<feature type="domain" description="CUB" evidence="4">
    <location>
        <begin position="70"/>
        <end position="190"/>
    </location>
</feature>
<comment type="caution">
    <text evidence="3">Lacks conserved residue(s) required for the propagation of feature annotation.</text>
</comment>
<dbReference type="PANTHER" id="PTHR24251">
    <property type="entry name" value="OVOCHYMASE-RELATED"/>
    <property type="match status" value="1"/>
</dbReference>
<protein>
    <submittedName>
        <fullName evidence="5">Cubilin like</fullName>
    </submittedName>
</protein>
<keyword evidence="6" id="KW-1185">Reference proteome</keyword>
<dbReference type="Pfam" id="PF00431">
    <property type="entry name" value="CUB"/>
    <property type="match status" value="1"/>
</dbReference>
<evidence type="ECO:0000256" key="1">
    <source>
        <dbReference type="ARBA" id="ARBA00022737"/>
    </source>
</evidence>
<dbReference type="SUPFAM" id="SSF49854">
    <property type="entry name" value="Spermadhesin, CUB domain"/>
    <property type="match status" value="1"/>
</dbReference>
<proteinExistence type="predicted"/>
<dbReference type="Proteomes" id="UP001151699">
    <property type="component" value="Chromosome B"/>
</dbReference>
<name>A0A9Q0N3J8_9DIPT</name>